<evidence type="ECO:0000313" key="12">
    <source>
        <dbReference type="Proteomes" id="UP000756132"/>
    </source>
</evidence>
<sequence length="893" mass="100191">MADKDKRTTRATAKKQDGQQSQENSRVTRSASAAAAAAAADADKAADDRAGASKSTNGKSSTGASKKRKNDGEVQSTKEDNKKRKLPKNDALDPIAEEDEYDTNDAGAAPLPDGSVGEQHAGGPAGGSADEPPEEKDEATLEAEWRQGWDDLFKLLESSPEGTKKSAQALRERAEQAYAFNKLKICVLDLSRPLNRQYFEDLRRAVVKGELERFDDVWKDSPDFDEAAYAKARDLADEGHDPIWPTPRKVVPPVEPIADVPLRWKASWQALNAELVSVASAEVFRHIAKDFDTLFERANSLRCKDQAFAMEPPEWIVGQSPADYVEKTLRQAVMDKERSYFDPLWEEAMDKERIAGNKVKARELKQRHAKMRSKLLKGDRPYLPALEDCLSNWMALRAHANFSTGRTPARMQAFSQLLANVNSLDRYNIYISPPPWPLELSWEEYVPILTDTVLAERKRHYILAWDKERFPDGRDHDVDEVFNERFRALQEHVMKGGGPYMPRETVPAAPVAAVEAPESKQQTAIDLGFGTPEGLPGRWSFKDTLGEGTYGHAGIWVQYSDHGTIITRVVLKDSYLTEGWDNVRFRRDMGSAHYEVIVSRALAGLPSNENVVRYIADATYARLKMYRIYMEYCEHGTLESLLKEYQLFSRSKPVTSTGKRIQTLVPVRVMWAILENLTSALCLLHSGYLPNDAKNKPQNWTQYMHFDVKPVNVMLSKPRTSCWADIPTVKLGDFGIAYPVDAQQSGKILGGTAEYQAPEQVQYGLPGAPIDNILNRNNPTTPKCDIYSLGRMMVTLMNQALPPSVTFITTERENRLSDAADAFYPEAMKIIVKRCTSLGPGDRPTSAEVYGFVRKEVERFPGPNELPLRLQGRVEGEAILFLPDRYLLWAPEG</sequence>
<dbReference type="InterPro" id="IPR008271">
    <property type="entry name" value="Ser/Thr_kinase_AS"/>
</dbReference>
<reference evidence="11" key="1">
    <citation type="submission" date="2021-12" db="EMBL/GenBank/DDBJ databases">
        <authorList>
            <person name="Zaccaron A."/>
            <person name="Stergiopoulos I."/>
        </authorList>
    </citation>
    <scope>NUCLEOTIDE SEQUENCE</scope>
    <source>
        <strain evidence="11">Race5_Kim</strain>
    </source>
</reference>
<keyword evidence="2" id="KW-0723">Serine/threonine-protein kinase</keyword>
<feature type="compositionally biased region" description="Low complexity" evidence="9">
    <location>
        <begin position="29"/>
        <end position="40"/>
    </location>
</feature>
<feature type="compositionally biased region" description="Acidic residues" evidence="9">
    <location>
        <begin position="131"/>
        <end position="141"/>
    </location>
</feature>
<feature type="compositionally biased region" description="Basic and acidic residues" evidence="9">
    <location>
        <begin position="41"/>
        <end position="51"/>
    </location>
</feature>
<keyword evidence="6" id="KW-0067">ATP-binding</keyword>
<evidence type="ECO:0000256" key="5">
    <source>
        <dbReference type="ARBA" id="ARBA00022777"/>
    </source>
</evidence>
<keyword evidence="12" id="KW-1185">Reference proteome</keyword>
<reference evidence="11" key="2">
    <citation type="journal article" date="2022" name="Microb. Genom.">
        <title>A chromosome-scale genome assembly of the tomato pathogen Cladosporium fulvum reveals a compartmentalized genome architecture and the presence of a dispensable chromosome.</title>
        <authorList>
            <person name="Zaccaron A.Z."/>
            <person name="Chen L.H."/>
            <person name="Samaras A."/>
            <person name="Stergiopoulos I."/>
        </authorList>
    </citation>
    <scope>NUCLEOTIDE SEQUENCE</scope>
    <source>
        <strain evidence="11">Race5_Kim</strain>
    </source>
</reference>
<keyword evidence="4" id="KW-0547">Nucleotide-binding</keyword>
<dbReference type="SUPFAM" id="SSF56112">
    <property type="entry name" value="Protein kinase-like (PK-like)"/>
    <property type="match status" value="1"/>
</dbReference>
<evidence type="ECO:0000313" key="11">
    <source>
        <dbReference type="EMBL" id="UJO16946.1"/>
    </source>
</evidence>
<accession>A0A9Q8LGE3</accession>
<evidence type="ECO:0000256" key="6">
    <source>
        <dbReference type="ARBA" id="ARBA00022840"/>
    </source>
</evidence>
<dbReference type="PROSITE" id="PS00108">
    <property type="entry name" value="PROTEIN_KINASE_ST"/>
    <property type="match status" value="1"/>
</dbReference>
<dbReference type="Pfam" id="PF00069">
    <property type="entry name" value="Pkinase"/>
    <property type="match status" value="1"/>
</dbReference>
<keyword evidence="3" id="KW-0808">Transferase</keyword>
<dbReference type="AlphaFoldDB" id="A0A9Q8LGE3"/>
<evidence type="ECO:0000256" key="1">
    <source>
        <dbReference type="ARBA" id="ARBA00012513"/>
    </source>
</evidence>
<organism evidence="11 12">
    <name type="scientific">Passalora fulva</name>
    <name type="common">Tomato leaf mold</name>
    <name type="synonym">Cladosporium fulvum</name>
    <dbReference type="NCBI Taxonomy" id="5499"/>
    <lineage>
        <taxon>Eukaryota</taxon>
        <taxon>Fungi</taxon>
        <taxon>Dikarya</taxon>
        <taxon>Ascomycota</taxon>
        <taxon>Pezizomycotina</taxon>
        <taxon>Dothideomycetes</taxon>
        <taxon>Dothideomycetidae</taxon>
        <taxon>Mycosphaerellales</taxon>
        <taxon>Mycosphaerellaceae</taxon>
        <taxon>Fulvia</taxon>
    </lineage>
</organism>
<feature type="compositionally biased region" description="Basic and acidic residues" evidence="9">
    <location>
        <begin position="70"/>
        <end position="91"/>
    </location>
</feature>
<protein>
    <recommendedName>
        <fullName evidence="1">non-specific serine/threonine protein kinase</fullName>
        <ecNumber evidence="1">2.7.11.1</ecNumber>
    </recommendedName>
</protein>
<feature type="domain" description="Protein kinase" evidence="10">
    <location>
        <begin position="539"/>
        <end position="853"/>
    </location>
</feature>
<comment type="catalytic activity">
    <reaction evidence="8">
        <text>L-seryl-[protein] + ATP = O-phospho-L-seryl-[protein] + ADP + H(+)</text>
        <dbReference type="Rhea" id="RHEA:17989"/>
        <dbReference type="Rhea" id="RHEA-COMP:9863"/>
        <dbReference type="Rhea" id="RHEA-COMP:11604"/>
        <dbReference type="ChEBI" id="CHEBI:15378"/>
        <dbReference type="ChEBI" id="CHEBI:29999"/>
        <dbReference type="ChEBI" id="CHEBI:30616"/>
        <dbReference type="ChEBI" id="CHEBI:83421"/>
        <dbReference type="ChEBI" id="CHEBI:456216"/>
        <dbReference type="EC" id="2.7.11.1"/>
    </reaction>
</comment>
<comment type="catalytic activity">
    <reaction evidence="7">
        <text>L-threonyl-[protein] + ATP = O-phospho-L-threonyl-[protein] + ADP + H(+)</text>
        <dbReference type="Rhea" id="RHEA:46608"/>
        <dbReference type="Rhea" id="RHEA-COMP:11060"/>
        <dbReference type="Rhea" id="RHEA-COMP:11605"/>
        <dbReference type="ChEBI" id="CHEBI:15378"/>
        <dbReference type="ChEBI" id="CHEBI:30013"/>
        <dbReference type="ChEBI" id="CHEBI:30616"/>
        <dbReference type="ChEBI" id="CHEBI:61977"/>
        <dbReference type="ChEBI" id="CHEBI:456216"/>
        <dbReference type="EC" id="2.7.11.1"/>
    </reaction>
</comment>
<evidence type="ECO:0000256" key="4">
    <source>
        <dbReference type="ARBA" id="ARBA00022741"/>
    </source>
</evidence>
<dbReference type="EC" id="2.7.11.1" evidence="1"/>
<feature type="compositionally biased region" description="Polar residues" evidence="9">
    <location>
        <begin position="18"/>
        <end position="28"/>
    </location>
</feature>
<dbReference type="GO" id="GO:0005524">
    <property type="term" value="F:ATP binding"/>
    <property type="evidence" value="ECO:0007669"/>
    <property type="project" value="UniProtKB-KW"/>
</dbReference>
<proteinExistence type="predicted"/>
<dbReference type="PROSITE" id="PS50011">
    <property type="entry name" value="PROTEIN_KINASE_DOM"/>
    <property type="match status" value="1"/>
</dbReference>
<dbReference type="PANTHER" id="PTHR43671:SF98">
    <property type="entry name" value="SERINE_THREONINE-PROTEIN KINASE NEK11"/>
    <property type="match status" value="1"/>
</dbReference>
<dbReference type="SMART" id="SM00220">
    <property type="entry name" value="S_TKc"/>
    <property type="match status" value="1"/>
</dbReference>
<keyword evidence="5" id="KW-0418">Kinase</keyword>
<dbReference type="InterPro" id="IPR000719">
    <property type="entry name" value="Prot_kinase_dom"/>
</dbReference>
<dbReference type="GO" id="GO:0004674">
    <property type="term" value="F:protein serine/threonine kinase activity"/>
    <property type="evidence" value="ECO:0007669"/>
    <property type="project" value="UniProtKB-KW"/>
</dbReference>
<dbReference type="Proteomes" id="UP000756132">
    <property type="component" value="Chromosome 4"/>
</dbReference>
<evidence type="ECO:0000256" key="7">
    <source>
        <dbReference type="ARBA" id="ARBA00047899"/>
    </source>
</evidence>
<evidence type="ECO:0000259" key="10">
    <source>
        <dbReference type="PROSITE" id="PS50011"/>
    </source>
</evidence>
<evidence type="ECO:0000256" key="8">
    <source>
        <dbReference type="ARBA" id="ARBA00048679"/>
    </source>
</evidence>
<dbReference type="InterPro" id="IPR050660">
    <property type="entry name" value="NEK_Ser/Thr_kinase"/>
</dbReference>
<dbReference type="Gene3D" id="1.10.510.10">
    <property type="entry name" value="Transferase(Phosphotransferase) domain 1"/>
    <property type="match status" value="1"/>
</dbReference>
<name>A0A9Q8LGE3_PASFU</name>
<dbReference type="InterPro" id="IPR011009">
    <property type="entry name" value="Kinase-like_dom_sf"/>
</dbReference>
<dbReference type="RefSeq" id="XP_047761312.1">
    <property type="nucleotide sequence ID" value="XM_047903050.1"/>
</dbReference>
<dbReference type="PANTHER" id="PTHR43671">
    <property type="entry name" value="SERINE/THREONINE-PROTEIN KINASE NEK"/>
    <property type="match status" value="1"/>
</dbReference>
<dbReference type="GeneID" id="71983780"/>
<dbReference type="OrthoDB" id="310217at2759"/>
<feature type="region of interest" description="Disordered" evidence="9">
    <location>
        <begin position="1"/>
        <end position="141"/>
    </location>
</feature>
<evidence type="ECO:0000256" key="3">
    <source>
        <dbReference type="ARBA" id="ARBA00022679"/>
    </source>
</evidence>
<evidence type="ECO:0000256" key="9">
    <source>
        <dbReference type="SAM" id="MobiDB-lite"/>
    </source>
</evidence>
<gene>
    <name evidence="11" type="ORF">CLAFUR5_03902</name>
</gene>
<evidence type="ECO:0000256" key="2">
    <source>
        <dbReference type="ARBA" id="ARBA00022527"/>
    </source>
</evidence>
<dbReference type="KEGG" id="ffu:CLAFUR5_03902"/>
<dbReference type="EMBL" id="CP090166">
    <property type="protein sequence ID" value="UJO16946.1"/>
    <property type="molecule type" value="Genomic_DNA"/>
</dbReference>